<dbReference type="Proteomes" id="UP000075420">
    <property type="component" value="Unassembled WGS sequence"/>
</dbReference>
<evidence type="ECO:0008006" key="3">
    <source>
        <dbReference type="Google" id="ProtNLM"/>
    </source>
</evidence>
<name>A0A150PA58_SORCE</name>
<organism evidence="1 2">
    <name type="scientific">Sorangium cellulosum</name>
    <name type="common">Polyangium cellulosum</name>
    <dbReference type="NCBI Taxonomy" id="56"/>
    <lineage>
        <taxon>Bacteria</taxon>
        <taxon>Pseudomonadati</taxon>
        <taxon>Myxococcota</taxon>
        <taxon>Polyangia</taxon>
        <taxon>Polyangiales</taxon>
        <taxon>Polyangiaceae</taxon>
        <taxon>Sorangium</taxon>
    </lineage>
</organism>
<comment type="caution">
    <text evidence="1">The sequence shown here is derived from an EMBL/GenBank/DDBJ whole genome shotgun (WGS) entry which is preliminary data.</text>
</comment>
<dbReference type="InterPro" id="IPR019639">
    <property type="entry name" value="DUF2505"/>
</dbReference>
<gene>
    <name evidence="1" type="ORF">BE08_10465</name>
</gene>
<reference evidence="1 2" key="1">
    <citation type="submission" date="2014-02" db="EMBL/GenBank/DDBJ databases">
        <title>The small core and large imbalanced accessory genome model reveals a collaborative survival strategy of Sorangium cellulosum strains in nature.</title>
        <authorList>
            <person name="Han K."/>
            <person name="Peng R."/>
            <person name="Blom J."/>
            <person name="Li Y.-Z."/>
        </authorList>
    </citation>
    <scope>NUCLEOTIDE SEQUENCE [LARGE SCALE GENOMIC DNA]</scope>
    <source>
        <strain evidence="1 2">So0157-25</strain>
    </source>
</reference>
<proteinExistence type="predicted"/>
<dbReference type="EMBL" id="JELY01002431">
    <property type="protein sequence ID" value="KYF52582.1"/>
    <property type="molecule type" value="Genomic_DNA"/>
</dbReference>
<dbReference type="AlphaFoldDB" id="A0A150PA58"/>
<protein>
    <recommendedName>
        <fullName evidence="3">DUF2505 domain-containing protein</fullName>
    </recommendedName>
</protein>
<accession>A0A150PA58</accession>
<dbReference type="Pfam" id="PF10698">
    <property type="entry name" value="DUF2505"/>
    <property type="match status" value="1"/>
</dbReference>
<evidence type="ECO:0000313" key="2">
    <source>
        <dbReference type="Proteomes" id="UP000075420"/>
    </source>
</evidence>
<sequence length="168" mass="19137">MGKFTVTNDINCNIDTFWKLFLDKTLNEELYRKELGFPEYTILEQFETETEIVRRSAGKPKMNLPGPVEKLLGSGFRYTEEGRLNKATKVWTFKLTPSTLADKMRNEGVVRAEAIGENKTRRVAEITIEAKVFGVGGLIESSAEKELRQGWEQSAVFMNNWIAQGRPV</sequence>
<evidence type="ECO:0000313" key="1">
    <source>
        <dbReference type="EMBL" id="KYF52582.1"/>
    </source>
</evidence>